<dbReference type="PROSITE" id="PS50893">
    <property type="entry name" value="ABC_TRANSPORTER_2"/>
    <property type="match status" value="2"/>
</dbReference>
<dbReference type="InterPro" id="IPR017871">
    <property type="entry name" value="ABC_transporter-like_CS"/>
</dbReference>
<keyword evidence="11" id="KW-1185">Reference proteome</keyword>
<evidence type="ECO:0000256" key="2">
    <source>
        <dbReference type="ARBA" id="ARBA00005417"/>
    </source>
</evidence>
<evidence type="ECO:0000256" key="3">
    <source>
        <dbReference type="ARBA" id="ARBA00022448"/>
    </source>
</evidence>
<dbReference type="AlphaFoldDB" id="A0A917IF74"/>
<evidence type="ECO:0000256" key="1">
    <source>
        <dbReference type="ARBA" id="ARBA00004202"/>
    </source>
</evidence>
<dbReference type="InterPro" id="IPR050388">
    <property type="entry name" value="ABC_Ni/Peptide_Import"/>
</dbReference>
<proteinExistence type="inferred from homology"/>
<dbReference type="InterPro" id="IPR027417">
    <property type="entry name" value="P-loop_NTPase"/>
</dbReference>
<dbReference type="InterPro" id="IPR003439">
    <property type="entry name" value="ABC_transporter-like_ATP-bd"/>
</dbReference>
<keyword evidence="7" id="KW-0472">Membrane</keyword>
<dbReference type="EMBL" id="BMJY01000003">
    <property type="protein sequence ID" value="GGH39628.1"/>
    <property type="molecule type" value="Genomic_DNA"/>
</dbReference>
<dbReference type="RefSeq" id="WP_229663094.1">
    <property type="nucleotide sequence ID" value="NZ_BMJY01000003.1"/>
</dbReference>
<dbReference type="PANTHER" id="PTHR43297:SF2">
    <property type="entry name" value="DIPEPTIDE TRANSPORT ATP-BINDING PROTEIN DPPD"/>
    <property type="match status" value="1"/>
</dbReference>
<evidence type="ECO:0000256" key="8">
    <source>
        <dbReference type="SAM" id="MobiDB-lite"/>
    </source>
</evidence>
<dbReference type="Pfam" id="PF00005">
    <property type="entry name" value="ABC_tran"/>
    <property type="match status" value="2"/>
</dbReference>
<dbReference type="GO" id="GO:0005886">
    <property type="term" value="C:plasma membrane"/>
    <property type="evidence" value="ECO:0007669"/>
    <property type="project" value="UniProtKB-SubCell"/>
</dbReference>
<evidence type="ECO:0000256" key="7">
    <source>
        <dbReference type="ARBA" id="ARBA00023136"/>
    </source>
</evidence>
<keyword evidence="4" id="KW-1003">Cell membrane</keyword>
<feature type="domain" description="ABC transporter" evidence="9">
    <location>
        <begin position="15"/>
        <end position="290"/>
    </location>
</feature>
<organism evidence="10 11">
    <name type="scientific">Microbacterium album</name>
    <dbReference type="NCBI Taxonomy" id="2053191"/>
    <lineage>
        <taxon>Bacteria</taxon>
        <taxon>Bacillati</taxon>
        <taxon>Actinomycetota</taxon>
        <taxon>Actinomycetes</taxon>
        <taxon>Micrococcales</taxon>
        <taxon>Microbacteriaceae</taxon>
        <taxon>Microbacterium</taxon>
    </lineage>
</organism>
<dbReference type="PROSITE" id="PS00211">
    <property type="entry name" value="ABC_TRANSPORTER_1"/>
    <property type="match status" value="2"/>
</dbReference>
<keyword evidence="3" id="KW-0813">Transport</keyword>
<dbReference type="GO" id="GO:0016887">
    <property type="term" value="F:ATP hydrolysis activity"/>
    <property type="evidence" value="ECO:0007669"/>
    <property type="project" value="InterPro"/>
</dbReference>
<dbReference type="Proteomes" id="UP000657592">
    <property type="component" value="Unassembled WGS sequence"/>
</dbReference>
<dbReference type="Gene3D" id="3.40.50.300">
    <property type="entry name" value="P-loop containing nucleotide triphosphate hydrolases"/>
    <property type="match status" value="2"/>
</dbReference>
<keyword evidence="5" id="KW-0547">Nucleotide-binding</keyword>
<reference evidence="10" key="1">
    <citation type="journal article" date="2014" name="Int. J. Syst. Evol. Microbiol.">
        <title>Complete genome sequence of Corynebacterium casei LMG S-19264T (=DSM 44701T), isolated from a smear-ripened cheese.</title>
        <authorList>
            <consortium name="US DOE Joint Genome Institute (JGI-PGF)"/>
            <person name="Walter F."/>
            <person name="Albersmeier A."/>
            <person name="Kalinowski J."/>
            <person name="Ruckert C."/>
        </authorList>
    </citation>
    <scope>NUCLEOTIDE SEQUENCE</scope>
    <source>
        <strain evidence="10">CGMCC 1.15794</strain>
    </source>
</reference>
<dbReference type="SMART" id="SM00382">
    <property type="entry name" value="AAA"/>
    <property type="match status" value="2"/>
</dbReference>
<comment type="similarity">
    <text evidence="2">Belongs to the ABC transporter superfamily.</text>
</comment>
<evidence type="ECO:0000256" key="5">
    <source>
        <dbReference type="ARBA" id="ARBA00022741"/>
    </source>
</evidence>
<dbReference type="CDD" id="cd03257">
    <property type="entry name" value="ABC_NikE_OppD_transporters"/>
    <property type="match status" value="2"/>
</dbReference>
<reference evidence="10" key="2">
    <citation type="submission" date="2020-09" db="EMBL/GenBank/DDBJ databases">
        <authorList>
            <person name="Sun Q."/>
            <person name="Zhou Y."/>
        </authorList>
    </citation>
    <scope>NUCLEOTIDE SEQUENCE</scope>
    <source>
        <strain evidence="10">CGMCC 1.15794</strain>
    </source>
</reference>
<evidence type="ECO:0000313" key="10">
    <source>
        <dbReference type="EMBL" id="GGH39628.1"/>
    </source>
</evidence>
<sequence>MSARPAAHEAGPPLLRLRDLRVSLPNGTRGHTPVLRGIDLDVAPGECVAVVGESGAGKSVLARTVLGLTRREGAHVDAAQFTIAARDGLRLSEREWRGVRGGAAALVLQDALQSLDPLRTIGAEVGESLAVRGVPRPERRRRVIDALRSAGLPLGAAQPAECGGEEGGGADPATADDREAARWLRRRPGEFSGGMRQRALIASALVGGAALLVADEPTTALDATTAVRVLDLLARLRDEGTGILFITHDLGAVERLADRVAVIEDGRIAETGDARTLLTAPRHATTRALLAAVPRGAKPGPAPAAGRDVLRARGAVRRYHGASGEVVAVDGVDLVLRAGEALGIVGESGSGKSTLARLLVGFEEPDAGSVSRAEGARIRLVPQDPLGSFDPRHSVERILRHARRDDAPTPAELLRRVGLDPAMLPRRPAHLSGGQRQRVAIARALAGRPDVLVCDEPVSALDVTTQAGILDLLGELQRRDGLAMVFISHDLAVVRRVSDRVAVMRAGQVLEQGATEHVLARPWHPYTRELVAAAGSAGR</sequence>
<comment type="caution">
    <text evidence="10">The sequence shown here is derived from an EMBL/GenBank/DDBJ whole genome shotgun (WGS) entry which is preliminary data.</text>
</comment>
<name>A0A917IF74_9MICO</name>
<protein>
    <submittedName>
        <fullName evidence="10">ABC transporter ATP-binding protein</fullName>
    </submittedName>
</protein>
<keyword evidence="6 10" id="KW-0067">ATP-binding</keyword>
<evidence type="ECO:0000256" key="4">
    <source>
        <dbReference type="ARBA" id="ARBA00022475"/>
    </source>
</evidence>
<dbReference type="Pfam" id="PF08352">
    <property type="entry name" value="oligo_HPY"/>
    <property type="match status" value="2"/>
</dbReference>
<evidence type="ECO:0000259" key="9">
    <source>
        <dbReference type="PROSITE" id="PS50893"/>
    </source>
</evidence>
<dbReference type="GO" id="GO:0015833">
    <property type="term" value="P:peptide transport"/>
    <property type="evidence" value="ECO:0007669"/>
    <property type="project" value="InterPro"/>
</dbReference>
<gene>
    <name evidence="10" type="ORF">GCM10010921_10970</name>
</gene>
<dbReference type="PANTHER" id="PTHR43297">
    <property type="entry name" value="OLIGOPEPTIDE TRANSPORT ATP-BINDING PROTEIN APPD"/>
    <property type="match status" value="1"/>
</dbReference>
<evidence type="ECO:0000256" key="6">
    <source>
        <dbReference type="ARBA" id="ARBA00022840"/>
    </source>
</evidence>
<accession>A0A917IF74</accession>
<feature type="domain" description="ABC transporter" evidence="9">
    <location>
        <begin position="310"/>
        <end position="531"/>
    </location>
</feature>
<dbReference type="InterPro" id="IPR013563">
    <property type="entry name" value="Oligopep_ABC_C"/>
</dbReference>
<comment type="subcellular location">
    <subcellularLocation>
        <location evidence="1">Cell membrane</location>
        <topology evidence="1">Peripheral membrane protein</topology>
    </subcellularLocation>
</comment>
<evidence type="ECO:0000313" key="11">
    <source>
        <dbReference type="Proteomes" id="UP000657592"/>
    </source>
</evidence>
<dbReference type="InterPro" id="IPR003593">
    <property type="entry name" value="AAA+_ATPase"/>
</dbReference>
<dbReference type="GO" id="GO:0005524">
    <property type="term" value="F:ATP binding"/>
    <property type="evidence" value="ECO:0007669"/>
    <property type="project" value="UniProtKB-KW"/>
</dbReference>
<dbReference type="SUPFAM" id="SSF52540">
    <property type="entry name" value="P-loop containing nucleoside triphosphate hydrolases"/>
    <property type="match status" value="2"/>
</dbReference>
<feature type="region of interest" description="Disordered" evidence="8">
    <location>
        <begin position="155"/>
        <end position="176"/>
    </location>
</feature>